<reference evidence="2 3" key="1">
    <citation type="submission" date="2018-08" db="EMBL/GenBank/DDBJ databases">
        <title>The multiple taxonomic identification of Sphingomonas gilva.</title>
        <authorList>
            <person name="Zhu D."/>
            <person name="Zheng S."/>
        </authorList>
    </citation>
    <scope>NUCLEOTIDE SEQUENCE [LARGE SCALE GENOMIC DNA]</scope>
    <source>
        <strain evidence="2 3">ZDH117</strain>
    </source>
</reference>
<dbReference type="SUPFAM" id="SSF89796">
    <property type="entry name" value="CoA-transferase family III (CaiB/BaiF)"/>
    <property type="match status" value="1"/>
</dbReference>
<name>A0A396RRT8_9SPHN</name>
<keyword evidence="1 2" id="KW-0808">Transferase</keyword>
<dbReference type="EMBL" id="QWLV01000001">
    <property type="protein sequence ID" value="RHW19258.1"/>
    <property type="molecule type" value="Genomic_DNA"/>
</dbReference>
<dbReference type="InterPro" id="IPR044855">
    <property type="entry name" value="CoA-Trfase_III_dom3_sf"/>
</dbReference>
<organism evidence="2 3">
    <name type="scientific">Sphingomonas gilva</name>
    <dbReference type="NCBI Taxonomy" id="2305907"/>
    <lineage>
        <taxon>Bacteria</taxon>
        <taxon>Pseudomonadati</taxon>
        <taxon>Pseudomonadota</taxon>
        <taxon>Alphaproteobacteria</taxon>
        <taxon>Sphingomonadales</taxon>
        <taxon>Sphingomonadaceae</taxon>
        <taxon>Sphingomonas</taxon>
    </lineage>
</organism>
<keyword evidence="3" id="KW-1185">Reference proteome</keyword>
<dbReference type="Gene3D" id="3.40.50.10540">
    <property type="entry name" value="Crotonobetainyl-coa:carnitine coa-transferase, domain 1"/>
    <property type="match status" value="1"/>
</dbReference>
<dbReference type="OrthoDB" id="5720311at2"/>
<dbReference type="Gene3D" id="3.30.1540.10">
    <property type="entry name" value="formyl-coa transferase, domain 3"/>
    <property type="match status" value="1"/>
</dbReference>
<dbReference type="InterPro" id="IPR003673">
    <property type="entry name" value="CoA-Trfase_fam_III"/>
</dbReference>
<proteinExistence type="predicted"/>
<accession>A0A396RRT8</accession>
<dbReference type="InterPro" id="IPR050483">
    <property type="entry name" value="CoA-transferase_III_domain"/>
</dbReference>
<comment type="caution">
    <text evidence="2">The sequence shown here is derived from an EMBL/GenBank/DDBJ whole genome shotgun (WGS) entry which is preliminary data.</text>
</comment>
<dbReference type="Pfam" id="PF02515">
    <property type="entry name" value="CoA_transf_3"/>
    <property type="match status" value="1"/>
</dbReference>
<protein>
    <submittedName>
        <fullName evidence="2">CoA transferase</fullName>
    </submittedName>
</protein>
<evidence type="ECO:0000256" key="1">
    <source>
        <dbReference type="ARBA" id="ARBA00022679"/>
    </source>
</evidence>
<evidence type="ECO:0000313" key="3">
    <source>
        <dbReference type="Proteomes" id="UP000266693"/>
    </source>
</evidence>
<evidence type="ECO:0000313" key="2">
    <source>
        <dbReference type="EMBL" id="RHW19258.1"/>
    </source>
</evidence>
<gene>
    <name evidence="2" type="ORF">D1610_03890</name>
</gene>
<dbReference type="AlphaFoldDB" id="A0A396RRT8"/>
<dbReference type="GO" id="GO:0008410">
    <property type="term" value="F:CoA-transferase activity"/>
    <property type="evidence" value="ECO:0007669"/>
    <property type="project" value="TreeGrafter"/>
</dbReference>
<dbReference type="RefSeq" id="WP_118862763.1">
    <property type="nucleotide sequence ID" value="NZ_QWLV01000001.1"/>
</dbReference>
<dbReference type="InterPro" id="IPR023606">
    <property type="entry name" value="CoA-Trfase_III_dom_1_sf"/>
</dbReference>
<dbReference type="Proteomes" id="UP000266693">
    <property type="component" value="Unassembled WGS sequence"/>
</dbReference>
<dbReference type="PANTHER" id="PTHR48207:SF3">
    <property type="entry name" value="SUCCINATE--HYDROXYMETHYLGLUTARATE COA-TRANSFERASE"/>
    <property type="match status" value="1"/>
</dbReference>
<sequence length="396" mass="43058">MKPLEGVRVLDLSHALSGPTCTNMLALLGADVVKVERPGVGDDFRHYTEHAGMAGMSVPFAGVNTGKKSITLDFKKPEAREVILKLAERSDLLVENFRPGVATKLGLDYDTLRQVNKGLVYASISGFGQTGKFRDWTAYDHIVQAMSGIMWMNGDPDGGPMKVGFPIIDTFSGYMAVIGLLAALHRRDKTGEGDFVDVAMLDSAFSLMGGAIPTYFYTGEVRGRTGNRGYRLVATSETYRTADGYIAIGANHQHQIEAMCRVLHCESLLQDERFADHKSRVRNHEELRMALSDIFREHNGEEIEPRLAAAHVPVAFVRNLGQVLNHPHFKEREIFLDAELPGADDPLKLVGPGFQLGSGRLEAGAVPTLGQHTDEILAGLGYDAGGIEALRAAGAV</sequence>
<dbReference type="PANTHER" id="PTHR48207">
    <property type="entry name" value="SUCCINATE--HYDROXYMETHYLGLUTARATE COA-TRANSFERASE"/>
    <property type="match status" value="1"/>
</dbReference>